<proteinExistence type="predicted"/>
<dbReference type="AlphaFoldDB" id="A0AA88XKT1"/>
<feature type="compositionally biased region" description="Basic and acidic residues" evidence="1">
    <location>
        <begin position="9"/>
        <end position="32"/>
    </location>
</feature>
<dbReference type="SMART" id="SM00198">
    <property type="entry name" value="SCP"/>
    <property type="match status" value="1"/>
</dbReference>
<reference evidence="3" key="1">
    <citation type="submission" date="2019-08" db="EMBL/GenBank/DDBJ databases">
        <title>The improved chromosome-level genome for the pearl oyster Pinctada fucata martensii using PacBio sequencing and Hi-C.</title>
        <authorList>
            <person name="Zheng Z."/>
        </authorList>
    </citation>
    <scope>NUCLEOTIDE SEQUENCE</scope>
    <source>
        <strain evidence="3">ZZ-2019</strain>
        <tissue evidence="3">Adductor muscle</tissue>
    </source>
</reference>
<dbReference type="Proteomes" id="UP001186944">
    <property type="component" value="Unassembled WGS sequence"/>
</dbReference>
<evidence type="ECO:0000259" key="2">
    <source>
        <dbReference type="SMART" id="SM00198"/>
    </source>
</evidence>
<dbReference type="PRINTS" id="PR00837">
    <property type="entry name" value="V5TPXLIKE"/>
</dbReference>
<feature type="domain" description="SCP" evidence="2">
    <location>
        <begin position="35"/>
        <end position="173"/>
    </location>
</feature>
<dbReference type="CDD" id="cd05382">
    <property type="entry name" value="CAP_GAPR1-like"/>
    <property type="match status" value="1"/>
</dbReference>
<protein>
    <recommendedName>
        <fullName evidence="2">SCP domain-containing protein</fullName>
    </recommendedName>
</protein>
<evidence type="ECO:0000313" key="3">
    <source>
        <dbReference type="EMBL" id="KAK3087250.1"/>
    </source>
</evidence>
<dbReference type="FunFam" id="3.40.33.10:FF:000002">
    <property type="entry name" value="Golgi-associated plant pathogenesis-related protein 1"/>
    <property type="match status" value="1"/>
</dbReference>
<dbReference type="PROSITE" id="PS01009">
    <property type="entry name" value="CRISP_1"/>
    <property type="match status" value="1"/>
</dbReference>
<dbReference type="GO" id="GO:0005576">
    <property type="term" value="C:extracellular region"/>
    <property type="evidence" value="ECO:0007669"/>
    <property type="project" value="InterPro"/>
</dbReference>
<dbReference type="InterPro" id="IPR018244">
    <property type="entry name" value="Allrgn_V5/Tpx1_CS"/>
</dbReference>
<evidence type="ECO:0000256" key="1">
    <source>
        <dbReference type="SAM" id="MobiDB-lite"/>
    </source>
</evidence>
<dbReference type="PANTHER" id="PTHR10334">
    <property type="entry name" value="CYSTEINE-RICH SECRETORY PROTEIN-RELATED"/>
    <property type="match status" value="1"/>
</dbReference>
<name>A0AA88XKT1_PINIB</name>
<dbReference type="Gene3D" id="3.40.33.10">
    <property type="entry name" value="CAP"/>
    <property type="match status" value="1"/>
</dbReference>
<dbReference type="InterPro" id="IPR035940">
    <property type="entry name" value="CAP_sf"/>
</dbReference>
<dbReference type="EMBL" id="VSWD01000011">
    <property type="protein sequence ID" value="KAK3087250.1"/>
    <property type="molecule type" value="Genomic_DNA"/>
</dbReference>
<accession>A0AA88XKT1</accession>
<dbReference type="PRINTS" id="PR00838">
    <property type="entry name" value="V5ALLERGEN"/>
</dbReference>
<organism evidence="3 4">
    <name type="scientific">Pinctada imbricata</name>
    <name type="common">Atlantic pearl-oyster</name>
    <name type="synonym">Pinctada martensii</name>
    <dbReference type="NCBI Taxonomy" id="66713"/>
    <lineage>
        <taxon>Eukaryota</taxon>
        <taxon>Metazoa</taxon>
        <taxon>Spiralia</taxon>
        <taxon>Lophotrochozoa</taxon>
        <taxon>Mollusca</taxon>
        <taxon>Bivalvia</taxon>
        <taxon>Autobranchia</taxon>
        <taxon>Pteriomorphia</taxon>
        <taxon>Pterioida</taxon>
        <taxon>Pterioidea</taxon>
        <taxon>Pteriidae</taxon>
        <taxon>Pinctada</taxon>
    </lineage>
</organism>
<comment type="caution">
    <text evidence="3">The sequence shown here is derived from an EMBL/GenBank/DDBJ whole genome shotgun (WGS) entry which is preliminary data.</text>
</comment>
<dbReference type="Pfam" id="PF00188">
    <property type="entry name" value="CAP"/>
    <property type="match status" value="1"/>
</dbReference>
<gene>
    <name evidence="3" type="ORF">FSP39_003600</name>
</gene>
<dbReference type="InterPro" id="IPR014044">
    <property type="entry name" value="CAP_dom"/>
</dbReference>
<dbReference type="InterPro" id="IPR034113">
    <property type="entry name" value="SCP_GAPR1-like"/>
</dbReference>
<dbReference type="SUPFAM" id="SSF55797">
    <property type="entry name" value="PR-1-like"/>
    <property type="match status" value="1"/>
</dbReference>
<dbReference type="InterPro" id="IPR001283">
    <property type="entry name" value="CRISP-related"/>
</dbReference>
<keyword evidence="4" id="KW-1185">Reference proteome</keyword>
<dbReference type="InterPro" id="IPR002413">
    <property type="entry name" value="V5_allergen-like"/>
</dbReference>
<feature type="region of interest" description="Disordered" evidence="1">
    <location>
        <begin position="1"/>
        <end position="32"/>
    </location>
</feature>
<evidence type="ECO:0000313" key="4">
    <source>
        <dbReference type="Proteomes" id="UP001186944"/>
    </source>
</evidence>
<sequence>MGCCCSQHKSKDISKRPRGKKPLDEKPKKPQKLKDFISDCVKVHNTYRKKHGVPPLKQSRDLSRYAQKWADHLAANNLFQHSDCNHKGKKLGENIASKRSSAETEYTAQEACDQWYNEITKYKFGTETRVMGTGHFTQMVWKGSKELGIGKAQGSGGRMIVVASYRPAGNVIGTFKANVLPPKK</sequence>